<dbReference type="STRING" id="1436961.SAMN05421739_10873"/>
<feature type="chain" id="PRO_5011744618" description="Deoxyribose-phosphate aldolase" evidence="1">
    <location>
        <begin position="20"/>
        <end position="254"/>
    </location>
</feature>
<accession>A0A1I2YGZ7</accession>
<organism evidence="2 3">
    <name type="scientific">Pontibacter chinhatensis</name>
    <dbReference type="NCBI Taxonomy" id="1436961"/>
    <lineage>
        <taxon>Bacteria</taxon>
        <taxon>Pseudomonadati</taxon>
        <taxon>Bacteroidota</taxon>
        <taxon>Cytophagia</taxon>
        <taxon>Cytophagales</taxon>
        <taxon>Hymenobacteraceae</taxon>
        <taxon>Pontibacter</taxon>
    </lineage>
</organism>
<evidence type="ECO:0000256" key="1">
    <source>
        <dbReference type="SAM" id="SignalP"/>
    </source>
</evidence>
<evidence type="ECO:0008006" key="4">
    <source>
        <dbReference type="Google" id="ProtNLM"/>
    </source>
</evidence>
<name>A0A1I2YGZ7_9BACT</name>
<gene>
    <name evidence="2" type="ORF">SAMN05421739_10873</name>
</gene>
<evidence type="ECO:0000313" key="3">
    <source>
        <dbReference type="Proteomes" id="UP000198724"/>
    </source>
</evidence>
<dbReference type="OrthoDB" id="982433at2"/>
<dbReference type="RefSeq" id="WP_092104729.1">
    <property type="nucleotide sequence ID" value="NZ_FOOT01000008.1"/>
</dbReference>
<dbReference type="InterPro" id="IPR045444">
    <property type="entry name" value="DUF6503"/>
</dbReference>
<feature type="signal peptide" evidence="1">
    <location>
        <begin position="1"/>
        <end position="19"/>
    </location>
</feature>
<proteinExistence type="predicted"/>
<dbReference type="EMBL" id="FOOT01000008">
    <property type="protein sequence ID" value="SFH24923.1"/>
    <property type="molecule type" value="Genomic_DNA"/>
</dbReference>
<sequence length="254" mass="29017">MLKYTYTWLLLGLLFIAAACSESKPAGDGEAQAIVDAAIKAHGGQKLDKSIVSFRLRDIQYRALRDNGAFVYSRTFTDSTGQRIHDVLSNSGFKRTVDDVEVEIPEERKQAFSNSVNSVVYFALLPYFLNDPAVQKSYLGEAKVKGEPYHKVKVTFAQEGGGDSYQDEYVYWFHKDRHTMDYLAYNFQENDGGSRFREVIKAYEVGGVRFQDYNNYKIDDLNFPIDNYDRAYEAGKLEKVSEIILEGVQVRELE</sequence>
<dbReference type="AlphaFoldDB" id="A0A1I2YGZ7"/>
<dbReference type="Pfam" id="PF20113">
    <property type="entry name" value="DUF6503"/>
    <property type="match status" value="1"/>
</dbReference>
<protein>
    <recommendedName>
        <fullName evidence="4">Deoxyribose-phosphate aldolase</fullName>
    </recommendedName>
</protein>
<reference evidence="3" key="1">
    <citation type="submission" date="2016-10" db="EMBL/GenBank/DDBJ databases">
        <authorList>
            <person name="Varghese N."/>
            <person name="Submissions S."/>
        </authorList>
    </citation>
    <scope>NUCLEOTIDE SEQUENCE [LARGE SCALE GENOMIC DNA]</scope>
    <source>
        <strain evidence="3">LP51</strain>
    </source>
</reference>
<keyword evidence="3" id="KW-1185">Reference proteome</keyword>
<keyword evidence="1" id="KW-0732">Signal</keyword>
<evidence type="ECO:0000313" key="2">
    <source>
        <dbReference type="EMBL" id="SFH24923.1"/>
    </source>
</evidence>
<dbReference type="PROSITE" id="PS51257">
    <property type="entry name" value="PROKAR_LIPOPROTEIN"/>
    <property type="match status" value="1"/>
</dbReference>
<dbReference type="Proteomes" id="UP000198724">
    <property type="component" value="Unassembled WGS sequence"/>
</dbReference>